<evidence type="ECO:0000256" key="4">
    <source>
        <dbReference type="SAM" id="Phobius"/>
    </source>
</evidence>
<dbReference type="OrthoDB" id="1394818at2759"/>
<reference evidence="5 6" key="1">
    <citation type="submission" date="2019-01" db="EMBL/GenBank/DDBJ databases">
        <authorList>
            <person name="Sayadi A."/>
        </authorList>
    </citation>
    <scope>NUCLEOTIDE SEQUENCE [LARGE SCALE GENOMIC DNA]</scope>
</reference>
<evidence type="ECO:0000256" key="2">
    <source>
        <dbReference type="ARBA" id="ARBA00022737"/>
    </source>
</evidence>
<keyword evidence="4" id="KW-1133">Transmembrane helix</keyword>
<dbReference type="InterPro" id="IPR032675">
    <property type="entry name" value="LRR_dom_sf"/>
</dbReference>
<dbReference type="InterPro" id="IPR050216">
    <property type="entry name" value="LRR_domain-containing"/>
</dbReference>
<dbReference type="PANTHER" id="PTHR48051:SF1">
    <property type="entry name" value="RAS SUPPRESSOR PROTEIN 1"/>
    <property type="match status" value="1"/>
</dbReference>
<dbReference type="SUPFAM" id="SSF52075">
    <property type="entry name" value="Outer arm dynein light chain 1"/>
    <property type="match status" value="1"/>
</dbReference>
<dbReference type="PANTHER" id="PTHR48051">
    <property type="match status" value="1"/>
</dbReference>
<feature type="compositionally biased region" description="Low complexity" evidence="3">
    <location>
        <begin position="191"/>
        <end position="203"/>
    </location>
</feature>
<protein>
    <recommendedName>
        <fullName evidence="7">Leucine-rich repeat-containing protein 59</fullName>
    </recommendedName>
</protein>
<keyword evidence="1" id="KW-0433">Leucine-rich repeat</keyword>
<sequence>MPAKINVKERLTDGEIDLSMSDLEDVPVKDIVLLKKANSLDLSNNRLTFLPANFSLLTHITKLDLSKNELHSLPEDFGNLVKLRRLDLYHNQLKNLPLSFSKLKELKWLDLKDNPLEPAVAKVAGPCLNSKQCEDCARDVVNFFVKLEKQVNVELEIRNKSKQKQLEMNQQKKKEEKKGKKKEKQKQRQDSNSLSSNNEVNNKAKSKKEKKLLKNAKKSKSFLSFLFQLFMLFFITVVILFISTSVKLKFTENLDILVRELYKSCSESLPPNYKVHAVQFGSVVEDIHKKTGQITLFTVQYIHEKLSQIPYQDILNNLKNIWETLLKAVSEIPYMEILNNLKNLWETFLKTVHDAYESVMHGK</sequence>
<evidence type="ECO:0000313" key="6">
    <source>
        <dbReference type="Proteomes" id="UP000410492"/>
    </source>
</evidence>
<accession>A0A653DVI0</accession>
<evidence type="ECO:0000313" key="5">
    <source>
        <dbReference type="EMBL" id="VEN64223.1"/>
    </source>
</evidence>
<dbReference type="Pfam" id="PF13855">
    <property type="entry name" value="LRR_8"/>
    <property type="match status" value="1"/>
</dbReference>
<proteinExistence type="predicted"/>
<gene>
    <name evidence="5" type="ORF">CALMAC_LOCUS20808</name>
</gene>
<feature type="transmembrane region" description="Helical" evidence="4">
    <location>
        <begin position="222"/>
        <end position="242"/>
    </location>
</feature>
<keyword evidence="4" id="KW-0812">Transmembrane</keyword>
<keyword evidence="6" id="KW-1185">Reference proteome</keyword>
<dbReference type="SMART" id="SM00369">
    <property type="entry name" value="LRR_TYP"/>
    <property type="match status" value="3"/>
</dbReference>
<dbReference type="GO" id="GO:0005737">
    <property type="term" value="C:cytoplasm"/>
    <property type="evidence" value="ECO:0007669"/>
    <property type="project" value="TreeGrafter"/>
</dbReference>
<evidence type="ECO:0000256" key="3">
    <source>
        <dbReference type="SAM" id="MobiDB-lite"/>
    </source>
</evidence>
<keyword evidence="4" id="KW-0472">Membrane</keyword>
<organism evidence="5 6">
    <name type="scientific">Callosobruchus maculatus</name>
    <name type="common">Southern cowpea weevil</name>
    <name type="synonym">Pulse bruchid</name>
    <dbReference type="NCBI Taxonomy" id="64391"/>
    <lineage>
        <taxon>Eukaryota</taxon>
        <taxon>Metazoa</taxon>
        <taxon>Ecdysozoa</taxon>
        <taxon>Arthropoda</taxon>
        <taxon>Hexapoda</taxon>
        <taxon>Insecta</taxon>
        <taxon>Pterygota</taxon>
        <taxon>Neoptera</taxon>
        <taxon>Endopterygota</taxon>
        <taxon>Coleoptera</taxon>
        <taxon>Polyphaga</taxon>
        <taxon>Cucujiformia</taxon>
        <taxon>Chrysomeloidea</taxon>
        <taxon>Chrysomelidae</taxon>
        <taxon>Bruchinae</taxon>
        <taxon>Bruchini</taxon>
        <taxon>Callosobruchus</taxon>
    </lineage>
</organism>
<name>A0A653DVI0_CALMS</name>
<dbReference type="PROSITE" id="PS51450">
    <property type="entry name" value="LRR"/>
    <property type="match status" value="1"/>
</dbReference>
<dbReference type="Pfam" id="PF00560">
    <property type="entry name" value="LRR_1"/>
    <property type="match status" value="1"/>
</dbReference>
<dbReference type="EMBL" id="CAACVG010015209">
    <property type="protein sequence ID" value="VEN64223.1"/>
    <property type="molecule type" value="Genomic_DNA"/>
</dbReference>
<dbReference type="InterPro" id="IPR001611">
    <property type="entry name" value="Leu-rich_rpt"/>
</dbReference>
<dbReference type="InterPro" id="IPR003591">
    <property type="entry name" value="Leu-rich_rpt_typical-subtyp"/>
</dbReference>
<evidence type="ECO:0000256" key="1">
    <source>
        <dbReference type="ARBA" id="ARBA00022614"/>
    </source>
</evidence>
<feature type="region of interest" description="Disordered" evidence="3">
    <location>
        <begin position="162"/>
        <end position="211"/>
    </location>
</feature>
<keyword evidence="2" id="KW-0677">Repeat</keyword>
<dbReference type="Proteomes" id="UP000410492">
    <property type="component" value="Unassembled WGS sequence"/>
</dbReference>
<evidence type="ECO:0008006" key="7">
    <source>
        <dbReference type="Google" id="ProtNLM"/>
    </source>
</evidence>
<dbReference type="AlphaFoldDB" id="A0A653DVI0"/>
<dbReference type="Gene3D" id="3.80.10.10">
    <property type="entry name" value="Ribonuclease Inhibitor"/>
    <property type="match status" value="1"/>
</dbReference>